<feature type="compositionally biased region" description="Polar residues" evidence="1">
    <location>
        <begin position="446"/>
        <end position="459"/>
    </location>
</feature>
<evidence type="ECO:0000313" key="3">
    <source>
        <dbReference type="Proteomes" id="UP000193218"/>
    </source>
</evidence>
<protein>
    <recommendedName>
        <fullName evidence="4">LisH domain-containing protein</fullName>
    </recommendedName>
</protein>
<dbReference type="EMBL" id="NBSH01000012">
    <property type="protein sequence ID" value="ORX35073.1"/>
    <property type="molecule type" value="Genomic_DNA"/>
</dbReference>
<dbReference type="Proteomes" id="UP000193218">
    <property type="component" value="Unassembled WGS sequence"/>
</dbReference>
<dbReference type="RefSeq" id="XP_021869289.1">
    <property type="nucleotide sequence ID" value="XM_022011945.1"/>
</dbReference>
<organism evidence="2 3">
    <name type="scientific">Kockovaella imperatae</name>
    <dbReference type="NCBI Taxonomy" id="4999"/>
    <lineage>
        <taxon>Eukaryota</taxon>
        <taxon>Fungi</taxon>
        <taxon>Dikarya</taxon>
        <taxon>Basidiomycota</taxon>
        <taxon>Agaricomycotina</taxon>
        <taxon>Tremellomycetes</taxon>
        <taxon>Tremellales</taxon>
        <taxon>Cuniculitremaceae</taxon>
        <taxon>Kockovaella</taxon>
    </lineage>
</organism>
<dbReference type="GeneID" id="33553753"/>
<feature type="compositionally biased region" description="Polar residues" evidence="1">
    <location>
        <begin position="51"/>
        <end position="89"/>
    </location>
</feature>
<gene>
    <name evidence="2" type="ORF">BD324DRAFT_116597</name>
</gene>
<keyword evidence="3" id="KW-1185">Reference proteome</keyword>
<feature type="compositionally biased region" description="Basic and acidic residues" evidence="1">
    <location>
        <begin position="134"/>
        <end position="147"/>
    </location>
</feature>
<accession>A0A1Y1UAL5</accession>
<evidence type="ECO:0008006" key="4">
    <source>
        <dbReference type="Google" id="ProtNLM"/>
    </source>
</evidence>
<feature type="compositionally biased region" description="Basic and acidic residues" evidence="1">
    <location>
        <begin position="94"/>
        <end position="107"/>
    </location>
</feature>
<dbReference type="InParanoid" id="A0A1Y1UAL5"/>
<proteinExistence type="predicted"/>
<dbReference type="STRING" id="4999.A0A1Y1UAL5"/>
<name>A0A1Y1UAL5_9TREE</name>
<comment type="caution">
    <text evidence="2">The sequence shown here is derived from an EMBL/GenBank/DDBJ whole genome shotgun (WGS) entry which is preliminary data.</text>
</comment>
<dbReference type="OrthoDB" id="2576237at2759"/>
<evidence type="ECO:0000256" key="1">
    <source>
        <dbReference type="SAM" id="MobiDB-lite"/>
    </source>
</evidence>
<sequence length="494" mass="53119">MLHSSLKNAGYTDVANVLKQNLDEGKGDPVGIEEETGLLSNSARVRRLENQIETPVTPQRPTTQSFSPTKHWNQQKAPESSSTRVNLSASHPAMAHEENASNERGDTDLTSDETQDHDDSGSQEQIVTPMALDEPARSARVKEESHSPFKRSSGNAASIDGDLGYLYSWWTIFEETQRLTKARKLSVEVDLESVTGPPLSAHPPPSSALAAQIAVSAPAAAVRATSVEAGRTAARTTFPPMTAIHPPNGIQSQRIEAAEDPVQAKLRAAEEMRRAQQAHIEAQNDPNKRRPSVAGGSLGAHNTSQGQSQTIILPTGEHVQMTHEQISQHLLAQAGQSTSQRQVPAWPQSGAFQTTSQPQRAIMHPSPAHARGMVNGTTLQTWPPSGIDVGASPSADSVMSAKRGADPSAVDVQTKRARITGKKPTPEDHQRQALEIASRVAGVQSPAVSRSGSVVSSPTLRPIDPSRTPRLRDIPYQTLIAVILSRLHITLNSR</sequence>
<evidence type="ECO:0000313" key="2">
    <source>
        <dbReference type="EMBL" id="ORX35073.1"/>
    </source>
</evidence>
<reference evidence="2 3" key="1">
    <citation type="submission" date="2017-03" db="EMBL/GenBank/DDBJ databases">
        <title>Widespread Adenine N6-methylation of Active Genes in Fungi.</title>
        <authorList>
            <consortium name="DOE Joint Genome Institute"/>
            <person name="Mondo S.J."/>
            <person name="Dannebaum R.O."/>
            <person name="Kuo R.C."/>
            <person name="Louie K.B."/>
            <person name="Bewick A.J."/>
            <person name="Labutti K."/>
            <person name="Haridas S."/>
            <person name="Kuo A."/>
            <person name="Salamov A."/>
            <person name="Ahrendt S.R."/>
            <person name="Lau R."/>
            <person name="Bowen B.P."/>
            <person name="Lipzen A."/>
            <person name="Sullivan W."/>
            <person name="Andreopoulos W.B."/>
            <person name="Clum A."/>
            <person name="Lindquist E."/>
            <person name="Daum C."/>
            <person name="Northen T.R."/>
            <person name="Ramamoorthy G."/>
            <person name="Schmitz R.J."/>
            <person name="Gryganskyi A."/>
            <person name="Culley D."/>
            <person name="Magnuson J."/>
            <person name="James T.Y."/>
            <person name="O'Malley M.A."/>
            <person name="Stajich J.E."/>
            <person name="Spatafora J.W."/>
            <person name="Visel A."/>
            <person name="Grigoriev I.V."/>
        </authorList>
    </citation>
    <scope>NUCLEOTIDE SEQUENCE [LARGE SCALE GENOMIC DNA]</scope>
    <source>
        <strain evidence="2 3">NRRL Y-17943</strain>
    </source>
</reference>
<feature type="region of interest" description="Disordered" evidence="1">
    <location>
        <begin position="23"/>
        <end position="155"/>
    </location>
</feature>
<feature type="region of interest" description="Disordered" evidence="1">
    <location>
        <begin position="442"/>
        <end position="470"/>
    </location>
</feature>
<feature type="region of interest" description="Disordered" evidence="1">
    <location>
        <begin position="272"/>
        <end position="307"/>
    </location>
</feature>
<dbReference type="AlphaFoldDB" id="A0A1Y1UAL5"/>